<dbReference type="SUPFAM" id="SSF52172">
    <property type="entry name" value="CheY-like"/>
    <property type="match status" value="1"/>
</dbReference>
<dbReference type="RefSeq" id="WP_184534103.1">
    <property type="nucleotide sequence ID" value="NZ_JACHJW010000001.1"/>
</dbReference>
<dbReference type="Pfam" id="PF00072">
    <property type="entry name" value="Response_reg"/>
    <property type="match status" value="1"/>
</dbReference>
<evidence type="ECO:0000259" key="6">
    <source>
        <dbReference type="PROSITE" id="PS50043"/>
    </source>
</evidence>
<dbReference type="InterPro" id="IPR058245">
    <property type="entry name" value="NreC/VraR/RcsB-like_REC"/>
</dbReference>
<dbReference type="CDD" id="cd06170">
    <property type="entry name" value="LuxR_C_like"/>
    <property type="match status" value="1"/>
</dbReference>
<name>A0A7W7WP62_9ACTN</name>
<dbReference type="PROSITE" id="PS50043">
    <property type="entry name" value="HTH_LUXR_2"/>
    <property type="match status" value="1"/>
</dbReference>
<dbReference type="AlphaFoldDB" id="A0A7W7WP62"/>
<evidence type="ECO:0000256" key="5">
    <source>
        <dbReference type="PROSITE-ProRule" id="PRU00169"/>
    </source>
</evidence>
<keyword evidence="4" id="KW-0804">Transcription</keyword>
<keyword evidence="1 5" id="KW-0597">Phosphoprotein</keyword>
<evidence type="ECO:0000313" key="8">
    <source>
        <dbReference type="EMBL" id="MBB4957933.1"/>
    </source>
</evidence>
<feature type="domain" description="Response regulatory" evidence="7">
    <location>
        <begin position="15"/>
        <end position="131"/>
    </location>
</feature>
<dbReference type="InterPro" id="IPR016032">
    <property type="entry name" value="Sig_transdc_resp-reg_C-effctor"/>
</dbReference>
<organism evidence="8 9">
    <name type="scientific">Micromonospora polyrhachis</name>
    <dbReference type="NCBI Taxonomy" id="1282883"/>
    <lineage>
        <taxon>Bacteria</taxon>
        <taxon>Bacillati</taxon>
        <taxon>Actinomycetota</taxon>
        <taxon>Actinomycetes</taxon>
        <taxon>Micromonosporales</taxon>
        <taxon>Micromonosporaceae</taxon>
        <taxon>Micromonospora</taxon>
    </lineage>
</organism>
<dbReference type="InterPro" id="IPR011006">
    <property type="entry name" value="CheY-like_superfamily"/>
</dbReference>
<dbReference type="InterPro" id="IPR001789">
    <property type="entry name" value="Sig_transdc_resp-reg_receiver"/>
</dbReference>
<keyword evidence="9" id="KW-1185">Reference proteome</keyword>
<keyword evidence="2" id="KW-0805">Transcription regulation</keyword>
<dbReference type="CDD" id="cd17535">
    <property type="entry name" value="REC_NarL-like"/>
    <property type="match status" value="1"/>
</dbReference>
<dbReference type="GO" id="GO:0006355">
    <property type="term" value="P:regulation of DNA-templated transcription"/>
    <property type="evidence" value="ECO:0007669"/>
    <property type="project" value="InterPro"/>
</dbReference>
<feature type="domain" description="HTH luxR-type" evidence="6">
    <location>
        <begin position="160"/>
        <end position="225"/>
    </location>
</feature>
<dbReference type="SMART" id="SM00421">
    <property type="entry name" value="HTH_LUXR"/>
    <property type="match status" value="1"/>
</dbReference>
<dbReference type="InterPro" id="IPR039420">
    <property type="entry name" value="WalR-like"/>
</dbReference>
<dbReference type="GO" id="GO:0003677">
    <property type="term" value="F:DNA binding"/>
    <property type="evidence" value="ECO:0007669"/>
    <property type="project" value="UniProtKB-KW"/>
</dbReference>
<sequence length="232" mass="25796">MRAGNEAPEVPVPVRILLVDDQPLFRRAIATLINEQGDLTVVGEAVNGLEGVEKAHALTPDLVVMDVEMPVMDGVQAARLIREQLPAIKVIMLTVSEDDDHLFEAIRGGVHGYLLKDLRPEQLYDMLRSVMRNETPVSPVLASRLLAELRENPRSRRPSPAAPEPAVSRRELEILQLVADGLTNKEIGRKLSITEGTVKNHIHNALQKLQMENRIQAAAYIVRQGLGNPRRR</sequence>
<dbReference type="GO" id="GO:0000160">
    <property type="term" value="P:phosphorelay signal transduction system"/>
    <property type="evidence" value="ECO:0007669"/>
    <property type="project" value="InterPro"/>
</dbReference>
<dbReference type="Gene3D" id="3.40.50.2300">
    <property type="match status" value="1"/>
</dbReference>
<dbReference type="PROSITE" id="PS50110">
    <property type="entry name" value="RESPONSE_REGULATORY"/>
    <property type="match status" value="1"/>
</dbReference>
<comment type="caution">
    <text evidence="8">The sequence shown here is derived from an EMBL/GenBank/DDBJ whole genome shotgun (WGS) entry which is preliminary data.</text>
</comment>
<proteinExistence type="predicted"/>
<dbReference type="PANTHER" id="PTHR43214:SF24">
    <property type="entry name" value="TRANSCRIPTIONAL REGULATORY PROTEIN NARL-RELATED"/>
    <property type="match status" value="1"/>
</dbReference>
<evidence type="ECO:0000256" key="3">
    <source>
        <dbReference type="ARBA" id="ARBA00023125"/>
    </source>
</evidence>
<evidence type="ECO:0000259" key="7">
    <source>
        <dbReference type="PROSITE" id="PS50110"/>
    </source>
</evidence>
<dbReference type="InterPro" id="IPR000792">
    <property type="entry name" value="Tscrpt_reg_LuxR_C"/>
</dbReference>
<dbReference type="PRINTS" id="PR00038">
    <property type="entry name" value="HTHLUXR"/>
</dbReference>
<keyword evidence="3 8" id="KW-0238">DNA-binding</keyword>
<dbReference type="PANTHER" id="PTHR43214">
    <property type="entry name" value="TWO-COMPONENT RESPONSE REGULATOR"/>
    <property type="match status" value="1"/>
</dbReference>
<dbReference type="SMART" id="SM00448">
    <property type="entry name" value="REC"/>
    <property type="match status" value="1"/>
</dbReference>
<feature type="modified residue" description="4-aspartylphosphate" evidence="5">
    <location>
        <position position="66"/>
    </location>
</feature>
<dbReference type="PROSITE" id="PS00622">
    <property type="entry name" value="HTH_LUXR_1"/>
    <property type="match status" value="1"/>
</dbReference>
<dbReference type="Pfam" id="PF00196">
    <property type="entry name" value="GerE"/>
    <property type="match status" value="1"/>
</dbReference>
<evidence type="ECO:0000256" key="4">
    <source>
        <dbReference type="ARBA" id="ARBA00023163"/>
    </source>
</evidence>
<protein>
    <submittedName>
        <fullName evidence="8">DNA-binding NarL/FixJ family response regulator</fullName>
    </submittedName>
</protein>
<evidence type="ECO:0000256" key="1">
    <source>
        <dbReference type="ARBA" id="ARBA00022553"/>
    </source>
</evidence>
<reference evidence="8 9" key="1">
    <citation type="submission" date="2020-08" db="EMBL/GenBank/DDBJ databases">
        <title>Sequencing the genomes of 1000 actinobacteria strains.</title>
        <authorList>
            <person name="Klenk H.-P."/>
        </authorList>
    </citation>
    <scope>NUCLEOTIDE SEQUENCE [LARGE SCALE GENOMIC DNA]</scope>
    <source>
        <strain evidence="8 9">DSM 45886</strain>
    </source>
</reference>
<evidence type="ECO:0000256" key="2">
    <source>
        <dbReference type="ARBA" id="ARBA00023015"/>
    </source>
</evidence>
<gene>
    <name evidence="8" type="ORF">FHR38_001666</name>
</gene>
<accession>A0A7W7WP62</accession>
<dbReference type="EMBL" id="JACHJW010000001">
    <property type="protein sequence ID" value="MBB4957933.1"/>
    <property type="molecule type" value="Genomic_DNA"/>
</dbReference>
<dbReference type="Proteomes" id="UP000578819">
    <property type="component" value="Unassembled WGS sequence"/>
</dbReference>
<dbReference type="SUPFAM" id="SSF46894">
    <property type="entry name" value="C-terminal effector domain of the bipartite response regulators"/>
    <property type="match status" value="1"/>
</dbReference>
<evidence type="ECO:0000313" key="9">
    <source>
        <dbReference type="Proteomes" id="UP000578819"/>
    </source>
</evidence>